<evidence type="ECO:0000259" key="1">
    <source>
        <dbReference type="Pfam" id="PF03205"/>
    </source>
</evidence>
<name>A0A8J8SIJ7_9FIRM</name>
<dbReference type="RefSeq" id="WP_212695215.1">
    <property type="nucleotide sequence ID" value="NZ_CP058649.1"/>
</dbReference>
<dbReference type="AlphaFoldDB" id="A0A8J8SIJ7"/>
<organism evidence="2 3">
    <name type="scientific">Vallitalea pronyensis</name>
    <dbReference type="NCBI Taxonomy" id="1348613"/>
    <lineage>
        <taxon>Bacteria</taxon>
        <taxon>Bacillati</taxon>
        <taxon>Bacillota</taxon>
        <taxon>Clostridia</taxon>
        <taxon>Lachnospirales</taxon>
        <taxon>Vallitaleaceae</taxon>
        <taxon>Vallitalea</taxon>
    </lineage>
</organism>
<sequence>MMVFSVIGYKNSGKTATVVKLIEAFKHRNYRVGTIKNIHCEDFAMDQQDTDTSKHQRAGADIVAARGRTETDIMIQKQLGIDEIIKLYDVDVIIIEGAKSYKTPHIVTASTVEEMDALVNDQTLFVSGVVANDMDVYKDKLVLNPFKDMEKMVAILMASYGSDVYAQIV</sequence>
<dbReference type="InterPro" id="IPR004435">
    <property type="entry name" value="MobB_dom"/>
</dbReference>
<dbReference type="PANTHER" id="PTHR40072">
    <property type="entry name" value="MOLYBDOPTERIN-GUANINE DINUCLEOTIDE BIOSYNTHESIS ADAPTER PROTEIN-RELATED"/>
    <property type="match status" value="1"/>
</dbReference>
<accession>A0A8J8SIJ7</accession>
<gene>
    <name evidence="2" type="primary">mobB</name>
    <name evidence="2" type="ORF">HZI73_20435</name>
</gene>
<dbReference type="InterPro" id="IPR027417">
    <property type="entry name" value="P-loop_NTPase"/>
</dbReference>
<dbReference type="Proteomes" id="UP000683246">
    <property type="component" value="Chromosome"/>
</dbReference>
<dbReference type="SUPFAM" id="SSF52540">
    <property type="entry name" value="P-loop containing nucleoside triphosphate hydrolases"/>
    <property type="match status" value="1"/>
</dbReference>
<dbReference type="GO" id="GO:0006777">
    <property type="term" value="P:Mo-molybdopterin cofactor biosynthetic process"/>
    <property type="evidence" value="ECO:0007669"/>
    <property type="project" value="InterPro"/>
</dbReference>
<dbReference type="Pfam" id="PF03205">
    <property type="entry name" value="MobB"/>
    <property type="match status" value="1"/>
</dbReference>
<dbReference type="PANTHER" id="PTHR40072:SF1">
    <property type="entry name" value="MOLYBDOPTERIN-GUANINE DINUCLEOTIDE BIOSYNTHESIS ADAPTER PROTEIN"/>
    <property type="match status" value="1"/>
</dbReference>
<dbReference type="NCBIfam" id="TIGR00176">
    <property type="entry name" value="mobB"/>
    <property type="match status" value="1"/>
</dbReference>
<protein>
    <submittedName>
        <fullName evidence="2">Molybdopterin-guanine dinucleotide biosynthesis protein B</fullName>
    </submittedName>
</protein>
<keyword evidence="3" id="KW-1185">Reference proteome</keyword>
<proteinExistence type="predicted"/>
<dbReference type="KEGG" id="vpy:HZI73_20435"/>
<evidence type="ECO:0000313" key="3">
    <source>
        <dbReference type="Proteomes" id="UP000683246"/>
    </source>
</evidence>
<feature type="domain" description="Molybdopterin-guanine dinucleotide biosynthesis protein B (MobB)" evidence="1">
    <location>
        <begin position="3"/>
        <end position="120"/>
    </location>
</feature>
<dbReference type="Gene3D" id="3.40.50.300">
    <property type="entry name" value="P-loop containing nucleotide triphosphate hydrolases"/>
    <property type="match status" value="1"/>
</dbReference>
<reference evidence="2" key="1">
    <citation type="submission" date="2020-07" db="EMBL/GenBank/DDBJ databases">
        <title>Vallitalea pronyensis genome.</title>
        <authorList>
            <person name="Postec A."/>
        </authorList>
    </citation>
    <scope>NUCLEOTIDE SEQUENCE</scope>
    <source>
        <strain evidence="2">FatNI3</strain>
    </source>
</reference>
<evidence type="ECO:0000313" key="2">
    <source>
        <dbReference type="EMBL" id="QUI24524.1"/>
    </source>
</evidence>
<dbReference type="InterPro" id="IPR052539">
    <property type="entry name" value="MGD_biosynthesis_adapter"/>
</dbReference>
<dbReference type="EMBL" id="CP058649">
    <property type="protein sequence ID" value="QUI24524.1"/>
    <property type="molecule type" value="Genomic_DNA"/>
</dbReference>
<dbReference type="GO" id="GO:0005525">
    <property type="term" value="F:GTP binding"/>
    <property type="evidence" value="ECO:0007669"/>
    <property type="project" value="InterPro"/>
</dbReference>